<comment type="caution">
    <text evidence="2">The sequence shown here is derived from an EMBL/GenBank/DDBJ whole genome shotgun (WGS) entry which is preliminary data.</text>
</comment>
<dbReference type="InterPro" id="IPR036661">
    <property type="entry name" value="Luciferase-like_sf"/>
</dbReference>
<keyword evidence="2" id="KW-0560">Oxidoreductase</keyword>
<evidence type="ECO:0000313" key="3">
    <source>
        <dbReference type="Proteomes" id="UP000317209"/>
    </source>
</evidence>
<keyword evidence="2" id="KW-0503">Monooxygenase</keyword>
<dbReference type="OrthoDB" id="7903015at2"/>
<dbReference type="InterPro" id="IPR011251">
    <property type="entry name" value="Luciferase-like_dom"/>
</dbReference>
<dbReference type="GO" id="GO:0005829">
    <property type="term" value="C:cytosol"/>
    <property type="evidence" value="ECO:0007669"/>
    <property type="project" value="TreeGrafter"/>
</dbReference>
<dbReference type="PANTHER" id="PTHR30137">
    <property type="entry name" value="LUCIFERASE-LIKE MONOOXYGENASE"/>
    <property type="match status" value="1"/>
</dbReference>
<dbReference type="AlphaFoldDB" id="A0A543BKA0"/>
<dbReference type="EMBL" id="VFOX01000001">
    <property type="protein sequence ID" value="TQL85248.1"/>
    <property type="molecule type" value="Genomic_DNA"/>
</dbReference>
<evidence type="ECO:0000259" key="1">
    <source>
        <dbReference type="Pfam" id="PF00296"/>
    </source>
</evidence>
<accession>A0A543BKA0</accession>
<protein>
    <submittedName>
        <fullName evidence="2">Putative FMN-dependent luciferase-like monooxygenase</fullName>
    </submittedName>
</protein>
<proteinExistence type="predicted"/>
<evidence type="ECO:0000313" key="2">
    <source>
        <dbReference type="EMBL" id="TQL85248.1"/>
    </source>
</evidence>
<reference evidence="2 3" key="1">
    <citation type="submission" date="2019-06" db="EMBL/GenBank/DDBJ databases">
        <title>Sequencing the genomes of 1000 actinobacteria strains.</title>
        <authorList>
            <person name="Klenk H.-P."/>
        </authorList>
    </citation>
    <scope>NUCLEOTIDE SEQUENCE [LARGE SCALE GENOMIC DNA]</scope>
    <source>
        <strain evidence="2 3">DSM 20169</strain>
    </source>
</reference>
<dbReference type="RefSeq" id="WP_141871215.1">
    <property type="nucleotide sequence ID" value="NZ_VFOX01000001.1"/>
</dbReference>
<dbReference type="Pfam" id="PF00296">
    <property type="entry name" value="Bac_luciferase"/>
    <property type="match status" value="1"/>
</dbReference>
<dbReference type="InterPro" id="IPR024003">
    <property type="entry name" value="Luciferase-like_KPN01858"/>
</dbReference>
<dbReference type="InterPro" id="IPR050766">
    <property type="entry name" value="Bact_Lucif_Oxidored"/>
</dbReference>
<dbReference type="SUPFAM" id="SSF51679">
    <property type="entry name" value="Bacterial luciferase-like"/>
    <property type="match status" value="1"/>
</dbReference>
<gene>
    <name evidence="2" type="ORF">FB560_0853</name>
</gene>
<dbReference type="Proteomes" id="UP000317209">
    <property type="component" value="Unassembled WGS sequence"/>
</dbReference>
<dbReference type="Gene3D" id="3.20.20.30">
    <property type="entry name" value="Luciferase-like domain"/>
    <property type="match status" value="1"/>
</dbReference>
<sequence length="340" mass="36141">MSAPSIAFFTRLLDDAAPAERYALATAQIQQAERHGIGRAWVAQHHFHAAEGGLPSPLVFLAHVAAQTSRIRLGTGVITLSIEDPVRVAEDATVADLLSGGRLDLGLGSGGTPSSFSPFGEDVRDKAVTYDRKLGVLLDALGGRDIGEGNALYPDASTLEERIWQATFSVPGGHRAGVHGHGLLLSRTQPRRADALHAPLSALQEPIVDAYLEALPAGVAPRITASRTVFVADDRAEALRFAEVGLRRAAEGFRRQGQTIPGDDSIEELITALDTHLGTPEQVAESLAADATLDRATEVAFQVHSVDAPHEQVLRSIELFAEQVAPALGYTVNPTLKEKA</sequence>
<organism evidence="2 3">
    <name type="scientific">Microbacterium saperdae</name>
    <dbReference type="NCBI Taxonomy" id="69368"/>
    <lineage>
        <taxon>Bacteria</taxon>
        <taxon>Bacillati</taxon>
        <taxon>Actinomycetota</taxon>
        <taxon>Actinomycetes</taxon>
        <taxon>Micrococcales</taxon>
        <taxon>Microbacteriaceae</taxon>
        <taxon>Microbacterium</taxon>
    </lineage>
</organism>
<dbReference type="PANTHER" id="PTHR30137:SF15">
    <property type="entry name" value="BLL6902 PROTEIN"/>
    <property type="match status" value="1"/>
</dbReference>
<dbReference type="GO" id="GO:0004497">
    <property type="term" value="F:monooxygenase activity"/>
    <property type="evidence" value="ECO:0007669"/>
    <property type="project" value="UniProtKB-KW"/>
</dbReference>
<feature type="domain" description="Luciferase-like" evidence="1">
    <location>
        <begin position="16"/>
        <end position="289"/>
    </location>
</feature>
<dbReference type="GO" id="GO:0016705">
    <property type="term" value="F:oxidoreductase activity, acting on paired donors, with incorporation or reduction of molecular oxygen"/>
    <property type="evidence" value="ECO:0007669"/>
    <property type="project" value="InterPro"/>
</dbReference>
<name>A0A543BKA0_9MICO</name>
<dbReference type="NCBIfam" id="TIGR04027">
    <property type="entry name" value="LLM_KPN_01858"/>
    <property type="match status" value="1"/>
</dbReference>
<keyword evidence="3" id="KW-1185">Reference proteome</keyword>